<dbReference type="InterPro" id="IPR009739">
    <property type="entry name" value="LprI-like_N"/>
</dbReference>
<dbReference type="Pfam" id="PF07007">
    <property type="entry name" value="LprI"/>
    <property type="match status" value="1"/>
</dbReference>
<keyword evidence="3" id="KW-1185">Reference proteome</keyword>
<evidence type="ECO:0000313" key="2">
    <source>
        <dbReference type="EMBL" id="MBE9029435.1"/>
    </source>
</evidence>
<reference evidence="2" key="1">
    <citation type="submission" date="2020-10" db="EMBL/GenBank/DDBJ databases">
        <authorList>
            <person name="Castelo-Branco R."/>
            <person name="Eusebio N."/>
            <person name="Adriana R."/>
            <person name="Vieira A."/>
            <person name="Brugerolle De Fraissinette N."/>
            <person name="Rezende De Castro R."/>
            <person name="Schneider M.P."/>
            <person name="Vasconcelos V."/>
            <person name="Leao P.N."/>
        </authorList>
    </citation>
    <scope>NUCLEOTIDE SEQUENCE</scope>
    <source>
        <strain evidence="2">LEGE 11480</strain>
    </source>
</reference>
<dbReference type="Proteomes" id="UP000625316">
    <property type="component" value="Unassembled WGS sequence"/>
</dbReference>
<dbReference type="PANTHER" id="PTHR39176:SF1">
    <property type="entry name" value="PERIPLASMIC PROTEIN"/>
    <property type="match status" value="1"/>
</dbReference>
<dbReference type="PANTHER" id="PTHR39176">
    <property type="entry name" value="PERIPLASMIC PROTEIN-RELATED"/>
    <property type="match status" value="1"/>
</dbReference>
<evidence type="ECO:0000313" key="3">
    <source>
        <dbReference type="Proteomes" id="UP000625316"/>
    </source>
</evidence>
<comment type="caution">
    <text evidence="2">The sequence shown here is derived from an EMBL/GenBank/DDBJ whole genome shotgun (WGS) entry which is preliminary data.</text>
</comment>
<dbReference type="Gene3D" id="1.20.1270.180">
    <property type="match status" value="1"/>
</dbReference>
<gene>
    <name evidence="2" type="ORF">IQ266_06615</name>
</gene>
<accession>A0A928Z3L9</accession>
<proteinExistence type="predicted"/>
<sequence length="143" mass="16094">MKSWKFGLVGIGLVVAMGGGAIIQNASTVNAQPQGPNCQNPTTQLAMNICAARDAERSDRQLNQAYQKVRQTYRSYSDLPKYRAMRLKKLTDAQLAWIKYRDTNCKWQTSKYDGGSIQPLIYASCVKKMTDQRTQELLDSLNP</sequence>
<name>A0A928Z3L9_9CYAN</name>
<protein>
    <submittedName>
        <fullName evidence="2">DUF1311 domain-containing protein</fullName>
    </submittedName>
</protein>
<dbReference type="RefSeq" id="WP_264324254.1">
    <property type="nucleotide sequence ID" value="NZ_JADEXQ010000016.1"/>
</dbReference>
<organism evidence="2 3">
    <name type="scientific">Romeriopsis navalis LEGE 11480</name>
    <dbReference type="NCBI Taxonomy" id="2777977"/>
    <lineage>
        <taxon>Bacteria</taxon>
        <taxon>Bacillati</taxon>
        <taxon>Cyanobacteriota</taxon>
        <taxon>Cyanophyceae</taxon>
        <taxon>Leptolyngbyales</taxon>
        <taxon>Leptolyngbyaceae</taxon>
        <taxon>Romeriopsis</taxon>
        <taxon>Romeriopsis navalis</taxon>
    </lineage>
</organism>
<dbReference type="EMBL" id="JADEXQ010000016">
    <property type="protein sequence ID" value="MBE9029435.1"/>
    <property type="molecule type" value="Genomic_DNA"/>
</dbReference>
<dbReference type="AlphaFoldDB" id="A0A928Z3L9"/>
<evidence type="ECO:0000259" key="1">
    <source>
        <dbReference type="Pfam" id="PF07007"/>
    </source>
</evidence>
<feature type="domain" description="Lysozyme inhibitor LprI-like N-terminal" evidence="1">
    <location>
        <begin position="38"/>
        <end position="137"/>
    </location>
</feature>